<dbReference type="Proteomes" id="UP000187209">
    <property type="component" value="Unassembled WGS sequence"/>
</dbReference>
<evidence type="ECO:0000256" key="5">
    <source>
        <dbReference type="ARBA" id="ARBA00022741"/>
    </source>
</evidence>
<evidence type="ECO:0000256" key="6">
    <source>
        <dbReference type="ARBA" id="ARBA00022801"/>
    </source>
</evidence>
<dbReference type="InterPro" id="IPR029001">
    <property type="entry name" value="ITPase-like_fam"/>
</dbReference>
<accession>A0A1R2BST9</accession>
<comment type="catalytic activity">
    <reaction evidence="11">
        <text>ITP + H2O = IMP + diphosphate + H(+)</text>
        <dbReference type="Rhea" id="RHEA:29399"/>
        <dbReference type="ChEBI" id="CHEBI:15377"/>
        <dbReference type="ChEBI" id="CHEBI:15378"/>
        <dbReference type="ChEBI" id="CHEBI:33019"/>
        <dbReference type="ChEBI" id="CHEBI:58053"/>
        <dbReference type="ChEBI" id="CHEBI:61402"/>
        <dbReference type="EC" id="3.6.1.66"/>
    </reaction>
    <physiologicalReaction direction="left-to-right" evidence="11">
        <dbReference type="Rhea" id="RHEA:29400"/>
    </physiologicalReaction>
</comment>
<evidence type="ECO:0000313" key="15">
    <source>
        <dbReference type="Proteomes" id="UP000187209"/>
    </source>
</evidence>
<dbReference type="Gene3D" id="3.90.950.10">
    <property type="match status" value="1"/>
</dbReference>
<dbReference type="GO" id="GO:0009143">
    <property type="term" value="P:nucleoside triphosphate catabolic process"/>
    <property type="evidence" value="ECO:0007669"/>
    <property type="project" value="InterPro"/>
</dbReference>
<comment type="catalytic activity">
    <reaction evidence="13">
        <text>N(6)-hydroxy-dATP + H2O = N(6)-hydroxy-dAMP + diphosphate + H(+)</text>
        <dbReference type="Rhea" id="RHEA:83971"/>
        <dbReference type="ChEBI" id="CHEBI:15377"/>
        <dbReference type="ChEBI" id="CHEBI:15378"/>
        <dbReference type="ChEBI" id="CHEBI:33019"/>
        <dbReference type="ChEBI" id="CHEBI:233529"/>
        <dbReference type="ChEBI" id="CHEBI:233530"/>
    </reaction>
    <physiologicalReaction direction="left-to-right" evidence="13">
        <dbReference type="Rhea" id="RHEA:83972"/>
    </physiologicalReaction>
</comment>
<reference evidence="14 15" key="1">
    <citation type="submission" date="2016-11" db="EMBL/GenBank/DDBJ databases">
        <title>The macronuclear genome of Stentor coeruleus: a giant cell with tiny introns.</title>
        <authorList>
            <person name="Slabodnick M."/>
            <person name="Ruby J.G."/>
            <person name="Reiff S.B."/>
            <person name="Swart E.C."/>
            <person name="Gosai S."/>
            <person name="Prabakaran S."/>
            <person name="Witkowska E."/>
            <person name="Larue G.E."/>
            <person name="Fisher S."/>
            <person name="Freeman R.M."/>
            <person name="Gunawardena J."/>
            <person name="Chu W."/>
            <person name="Stover N.A."/>
            <person name="Gregory B.D."/>
            <person name="Nowacki M."/>
            <person name="Derisi J."/>
            <person name="Roy S.W."/>
            <person name="Marshall W.F."/>
            <person name="Sood P."/>
        </authorList>
    </citation>
    <scope>NUCLEOTIDE SEQUENCE [LARGE SCALE GENOMIC DNA]</scope>
    <source>
        <strain evidence="14">WM001</strain>
    </source>
</reference>
<evidence type="ECO:0000256" key="4">
    <source>
        <dbReference type="ARBA" id="ARBA00022723"/>
    </source>
</evidence>
<dbReference type="PANTHER" id="PTHR11067">
    <property type="entry name" value="INOSINE TRIPHOSPHATE PYROPHOSPHATASE/HAM1 PROTEIN"/>
    <property type="match status" value="1"/>
</dbReference>
<keyword evidence="5" id="KW-0547">Nucleotide-binding</keyword>
<dbReference type="GO" id="GO:0009117">
    <property type="term" value="P:nucleotide metabolic process"/>
    <property type="evidence" value="ECO:0007669"/>
    <property type="project" value="UniProtKB-KW"/>
</dbReference>
<evidence type="ECO:0000256" key="12">
    <source>
        <dbReference type="ARBA" id="ARBA00093255"/>
    </source>
</evidence>
<comment type="catalytic activity">
    <reaction evidence="12">
        <text>dITP + H2O = dIMP + diphosphate + H(+)</text>
        <dbReference type="Rhea" id="RHEA:28342"/>
        <dbReference type="ChEBI" id="CHEBI:15377"/>
        <dbReference type="ChEBI" id="CHEBI:15378"/>
        <dbReference type="ChEBI" id="CHEBI:33019"/>
        <dbReference type="ChEBI" id="CHEBI:61194"/>
        <dbReference type="ChEBI" id="CHEBI:61382"/>
        <dbReference type="EC" id="3.6.1.66"/>
    </reaction>
    <physiologicalReaction direction="left-to-right" evidence="12">
        <dbReference type="Rhea" id="RHEA:28343"/>
    </physiologicalReaction>
</comment>
<dbReference type="GO" id="GO:0046872">
    <property type="term" value="F:metal ion binding"/>
    <property type="evidence" value="ECO:0007669"/>
    <property type="project" value="UniProtKB-KW"/>
</dbReference>
<sequence>MLPVLKLITSNEGKLREMQHYLGPELEKIGVSLEKLSLELLEIQGTSDEIIKDKLIRASQVGNFAVICDDTSLCFSAWNGLPGPYIKHIKDAVGNEGLVNMLEQFQDKSASAECRIGIKVPGKDPIIFTGICEGDIVKPQGENNFGWDPIFRPKGFDQTYAEIPLEIKNDISHRGKAMKLVVEYFQAHPNWIIS</sequence>
<evidence type="ECO:0000256" key="8">
    <source>
        <dbReference type="ARBA" id="ARBA00023080"/>
    </source>
</evidence>
<dbReference type="EMBL" id="MPUH01000454">
    <property type="protein sequence ID" value="OMJ79771.1"/>
    <property type="molecule type" value="Genomic_DNA"/>
</dbReference>
<comment type="subcellular location">
    <subcellularLocation>
        <location evidence="1">Cytoplasm</location>
    </subcellularLocation>
</comment>
<proteinExistence type="inferred from homology"/>
<comment type="similarity">
    <text evidence="2">Belongs to the HAM1 NTPase family.</text>
</comment>
<dbReference type="AlphaFoldDB" id="A0A1R2BST9"/>
<evidence type="ECO:0000256" key="7">
    <source>
        <dbReference type="ARBA" id="ARBA00022842"/>
    </source>
</evidence>
<dbReference type="SUPFAM" id="SSF52972">
    <property type="entry name" value="ITPase-like"/>
    <property type="match status" value="1"/>
</dbReference>
<dbReference type="OrthoDB" id="6288734at2759"/>
<comment type="function">
    <text evidence="9">Pyrophosphatase that hydrolyzes the non-canonical purine nucleotides inosine triphosphate (ITP), deoxyinosine triphosphate (dITP) as well as 2'-deoxy-N-6-hydroxylaminopurine triphosphate (dHAPTP) and xanthosine 5'-triphosphate (XTP) to their respective monophosphate derivatives. The enzyme does not distinguish between the deoxy- and ribose forms. Probably excludes non-canonical purines from RNA and DNA precursor pools, thus preventing their incorporation into RNA and DNA and avoiding chromosomal lesions.</text>
</comment>
<keyword evidence="4" id="KW-0479">Metal-binding</keyword>
<evidence type="ECO:0000256" key="9">
    <source>
        <dbReference type="ARBA" id="ARBA00054940"/>
    </source>
</evidence>
<dbReference type="CDD" id="cd00515">
    <property type="entry name" value="HAM1"/>
    <property type="match status" value="1"/>
</dbReference>
<name>A0A1R2BST9_9CILI</name>
<evidence type="ECO:0000256" key="2">
    <source>
        <dbReference type="ARBA" id="ARBA00008023"/>
    </source>
</evidence>
<evidence type="ECO:0000256" key="10">
    <source>
        <dbReference type="ARBA" id="ARBA00066468"/>
    </source>
</evidence>
<keyword evidence="7" id="KW-0460">Magnesium</keyword>
<dbReference type="EC" id="3.6.1.66" evidence="10"/>
<keyword evidence="6" id="KW-0378">Hydrolase</keyword>
<keyword evidence="8" id="KW-0546">Nucleotide metabolism</keyword>
<evidence type="ECO:0000256" key="13">
    <source>
        <dbReference type="ARBA" id="ARBA00093271"/>
    </source>
</evidence>
<protein>
    <recommendedName>
        <fullName evidence="10">XTP/dITP diphosphatase</fullName>
        <ecNumber evidence="10">3.6.1.66</ecNumber>
    </recommendedName>
</protein>
<dbReference type="FunFam" id="3.90.950.10:FF:000003">
    <property type="entry name" value="Inosine triphosphate pyrophosphatase"/>
    <property type="match status" value="1"/>
</dbReference>
<dbReference type="InterPro" id="IPR002637">
    <property type="entry name" value="RdgB/HAM1"/>
</dbReference>
<evidence type="ECO:0000256" key="1">
    <source>
        <dbReference type="ARBA" id="ARBA00004496"/>
    </source>
</evidence>
<organism evidence="14 15">
    <name type="scientific">Stentor coeruleus</name>
    <dbReference type="NCBI Taxonomy" id="5963"/>
    <lineage>
        <taxon>Eukaryota</taxon>
        <taxon>Sar</taxon>
        <taxon>Alveolata</taxon>
        <taxon>Ciliophora</taxon>
        <taxon>Postciliodesmatophora</taxon>
        <taxon>Heterotrichea</taxon>
        <taxon>Heterotrichida</taxon>
        <taxon>Stentoridae</taxon>
        <taxon>Stentor</taxon>
    </lineage>
</organism>
<evidence type="ECO:0000313" key="14">
    <source>
        <dbReference type="EMBL" id="OMJ79771.1"/>
    </source>
</evidence>
<dbReference type="GO" id="GO:0036220">
    <property type="term" value="F:ITP diphosphatase activity"/>
    <property type="evidence" value="ECO:0007669"/>
    <property type="project" value="UniProtKB-EC"/>
</dbReference>
<dbReference type="PANTHER" id="PTHR11067:SF9">
    <property type="entry name" value="INOSINE TRIPHOSPHATE PYROPHOSPHATASE"/>
    <property type="match status" value="1"/>
</dbReference>
<dbReference type="GO" id="GO:0000166">
    <property type="term" value="F:nucleotide binding"/>
    <property type="evidence" value="ECO:0007669"/>
    <property type="project" value="UniProtKB-KW"/>
</dbReference>
<comment type="caution">
    <text evidence="14">The sequence shown here is derived from an EMBL/GenBank/DDBJ whole genome shotgun (WGS) entry which is preliminary data.</text>
</comment>
<keyword evidence="3" id="KW-0963">Cytoplasm</keyword>
<dbReference type="Pfam" id="PF01725">
    <property type="entry name" value="Ham1p_like"/>
    <property type="match status" value="1"/>
</dbReference>
<evidence type="ECO:0000256" key="11">
    <source>
        <dbReference type="ARBA" id="ARBA00093218"/>
    </source>
</evidence>
<keyword evidence="15" id="KW-1185">Reference proteome</keyword>
<dbReference type="GO" id="GO:0005737">
    <property type="term" value="C:cytoplasm"/>
    <property type="evidence" value="ECO:0007669"/>
    <property type="project" value="UniProtKB-SubCell"/>
</dbReference>
<evidence type="ECO:0000256" key="3">
    <source>
        <dbReference type="ARBA" id="ARBA00022490"/>
    </source>
</evidence>
<gene>
    <name evidence="14" type="ORF">SteCoe_20117</name>
</gene>